<dbReference type="PROSITE" id="PS50082">
    <property type="entry name" value="WD_REPEATS_2"/>
    <property type="match status" value="3"/>
</dbReference>
<accession>A0A9P0NPW5</accession>
<dbReference type="AlphaFoldDB" id="A0A9P0NPW5"/>
<dbReference type="OrthoDB" id="10250769at2759"/>
<feature type="repeat" description="WD" evidence="3">
    <location>
        <begin position="555"/>
        <end position="596"/>
    </location>
</feature>
<dbReference type="SMART" id="SM00320">
    <property type="entry name" value="WD40"/>
    <property type="match status" value="12"/>
</dbReference>
<dbReference type="Gene3D" id="2.130.10.10">
    <property type="entry name" value="YVTN repeat-like/Quinoprotein amine dehydrogenase"/>
    <property type="match status" value="2"/>
</dbReference>
<dbReference type="PANTHER" id="PTHR22840">
    <property type="entry name" value="WD REPEAT-CONTAINING PROTEIN 36"/>
    <property type="match status" value="1"/>
</dbReference>
<evidence type="ECO:0000256" key="1">
    <source>
        <dbReference type="ARBA" id="ARBA00022574"/>
    </source>
</evidence>
<dbReference type="PROSITE" id="PS00678">
    <property type="entry name" value="WD_REPEATS_1"/>
    <property type="match status" value="1"/>
</dbReference>
<dbReference type="FunFam" id="2.130.10.10:FF:000109">
    <property type="entry name" value="WD repeat domain 36"/>
    <property type="match status" value="1"/>
</dbReference>
<dbReference type="InterPro" id="IPR015943">
    <property type="entry name" value="WD40/YVTN_repeat-like_dom_sf"/>
</dbReference>
<gene>
    <name evidence="5" type="ORF">APHIGO_LOCUS9429</name>
</gene>
<reference evidence="5" key="1">
    <citation type="submission" date="2022-02" db="EMBL/GenBank/DDBJ databases">
        <authorList>
            <person name="King R."/>
        </authorList>
    </citation>
    <scope>NUCLEOTIDE SEQUENCE</scope>
</reference>
<dbReference type="EMBL" id="OU899036">
    <property type="protein sequence ID" value="CAH1733048.1"/>
    <property type="molecule type" value="Genomic_DNA"/>
</dbReference>
<proteinExistence type="predicted"/>
<dbReference type="SUPFAM" id="SSF50978">
    <property type="entry name" value="WD40 repeat-like"/>
    <property type="match status" value="2"/>
</dbReference>
<evidence type="ECO:0000256" key="2">
    <source>
        <dbReference type="ARBA" id="ARBA00022737"/>
    </source>
</evidence>
<keyword evidence="6" id="KW-1185">Reference proteome</keyword>
<dbReference type="GO" id="GO:0032040">
    <property type="term" value="C:small-subunit processome"/>
    <property type="evidence" value="ECO:0007669"/>
    <property type="project" value="InterPro"/>
</dbReference>
<name>A0A9P0NPW5_APHGO</name>
<evidence type="ECO:0000313" key="6">
    <source>
        <dbReference type="Proteomes" id="UP001154329"/>
    </source>
</evidence>
<evidence type="ECO:0000259" key="4">
    <source>
        <dbReference type="Pfam" id="PF25171"/>
    </source>
</evidence>
<keyword evidence="2" id="KW-0677">Repeat</keyword>
<reference evidence="5" key="2">
    <citation type="submission" date="2022-10" db="EMBL/GenBank/DDBJ databases">
        <authorList>
            <consortium name="ENA_rothamsted_submissions"/>
            <consortium name="culmorum"/>
            <person name="King R."/>
        </authorList>
    </citation>
    <scope>NUCLEOTIDE SEQUENCE</scope>
</reference>
<evidence type="ECO:0000313" key="5">
    <source>
        <dbReference type="EMBL" id="CAH1733048.1"/>
    </source>
</evidence>
<organism evidence="5 6">
    <name type="scientific">Aphis gossypii</name>
    <name type="common">Cotton aphid</name>
    <dbReference type="NCBI Taxonomy" id="80765"/>
    <lineage>
        <taxon>Eukaryota</taxon>
        <taxon>Metazoa</taxon>
        <taxon>Ecdysozoa</taxon>
        <taxon>Arthropoda</taxon>
        <taxon>Hexapoda</taxon>
        <taxon>Insecta</taxon>
        <taxon>Pterygota</taxon>
        <taxon>Neoptera</taxon>
        <taxon>Paraneoptera</taxon>
        <taxon>Hemiptera</taxon>
        <taxon>Sternorrhyncha</taxon>
        <taxon>Aphidomorpha</taxon>
        <taxon>Aphidoidea</taxon>
        <taxon>Aphididae</taxon>
        <taxon>Aphidini</taxon>
        <taxon>Aphis</taxon>
        <taxon>Aphis</taxon>
    </lineage>
</organism>
<protein>
    <recommendedName>
        <fullName evidence="4">WDR36/Utp21 N-terminal domain-containing protein</fullName>
    </recommendedName>
</protein>
<dbReference type="GO" id="GO:0006364">
    <property type="term" value="P:rRNA processing"/>
    <property type="evidence" value="ECO:0007669"/>
    <property type="project" value="InterPro"/>
</dbReference>
<dbReference type="Pfam" id="PF25171">
    <property type="entry name" value="Beta-prop_WDR36-Utp21_1st"/>
    <property type="match status" value="1"/>
</dbReference>
<dbReference type="GO" id="GO:0034388">
    <property type="term" value="C:Pwp2p-containing subcomplex of 90S preribosome"/>
    <property type="evidence" value="ECO:0007669"/>
    <property type="project" value="TreeGrafter"/>
</dbReference>
<dbReference type="PROSITE" id="PS50294">
    <property type="entry name" value="WD_REPEATS_REGION"/>
    <property type="match status" value="2"/>
</dbReference>
<dbReference type="InterPro" id="IPR059157">
    <property type="entry name" value="WDR36-Utp21_N"/>
</dbReference>
<dbReference type="InterPro" id="IPR019775">
    <property type="entry name" value="WD40_repeat_CS"/>
</dbReference>
<feature type="repeat" description="WD" evidence="3">
    <location>
        <begin position="219"/>
        <end position="260"/>
    </location>
</feature>
<keyword evidence="1 3" id="KW-0853">WD repeat</keyword>
<evidence type="ECO:0000256" key="3">
    <source>
        <dbReference type="PROSITE-ProRule" id="PRU00221"/>
    </source>
</evidence>
<feature type="repeat" description="WD" evidence="3">
    <location>
        <begin position="262"/>
        <end position="303"/>
    </location>
</feature>
<dbReference type="InterPro" id="IPR036322">
    <property type="entry name" value="WD40_repeat_dom_sf"/>
</dbReference>
<dbReference type="Pfam" id="PF25168">
    <property type="entry name" value="Beta-prop_WDR36-Utp21_2nd"/>
    <property type="match status" value="1"/>
</dbReference>
<dbReference type="Proteomes" id="UP001154329">
    <property type="component" value="Chromosome 3"/>
</dbReference>
<dbReference type="PANTHER" id="PTHR22840:SF12">
    <property type="entry name" value="WD REPEAT-CONTAINING PROTEIN 36"/>
    <property type="match status" value="1"/>
</dbReference>
<dbReference type="InterPro" id="IPR001680">
    <property type="entry name" value="WD40_rpt"/>
</dbReference>
<sequence>MSSSKIFLQNRALGYVSNDIPLVTRYIHIRRENIIITCVGRAFHTYSSDRFQLLSVSPQHETDITCLAADSYLVYTSCGNNIYAWRRGIEVKHMYTGHKAAIKLLFPFAANLVSIDESGVLKIWDVKSESLYKEIQLDFTATAICHPPTYTNKLLIGSAEGKLQLWNIKTGSMIYEFKGWNSCVTSLEPAPAEDMMAIGLSNGKIILHNLKFDVTSISFTQDWGSVTRISFLIKRQLMITGSPKGTVVVWNLEEGKVDSLIIKAHHGPVCGLQCLPDEPLLVTSSSDNSLKMWRFDMSDGSASLFKIREGHFKPPVSIRFHGADGASILSSGNDSSLRVFNTVTEIANKSFGRASYNRKASKKNGNKWADPLIMPPISTFTSETTRDKEWDSIVAVHRGIPTVTTWSFDKSKMGEHKLCHERFKKNVSGQKGISATCACLTHCGNFAVVGYSSGHIDKYNIQSGLHRGTYGEPIAHKCVRGVYVDTLNQIMVSGGSDTFLKFWNFKKLNLLSKLELDDTVSLFSWHTESSFLAVALDNYNISLVDIDTRTIIRKFTGHRGPLTDLTFSPDSRWLVSSAMDSTIRTWDIPSSSMIDILKVDTPCVSLTFSPNGNNLATAHADQLGIILWINKTMYKHVGLQNISKGQIDTFITMSGQNDAGWQSLLNLDAVKKRNKPVQPPKAPAAAPFFLPTIQSVDFQFDLNGVGKTDTNTKIPETVMHTVFAQQLLKATSSKDYQILFDQLKLMGPSALNYELRSLSPEAGGTYELIIKFLNLLNEISIKNKDFELIQSYLGVFLKYNGRALAQRPEAINSIEEISKHNAWEHLQNNFLLCLSIIEYMKNN</sequence>
<feature type="domain" description="WDR36/Utp21 N-terminal" evidence="4">
    <location>
        <begin position="35"/>
        <end position="296"/>
    </location>
</feature>